<keyword evidence="6" id="KW-1133">Transmembrane helix</keyword>
<comment type="function">
    <text evidence="10">Core subunit of the mitochondrial membrane respiratory chain NADH dehydrogenase (Complex I) which catalyzes electron transfer from NADH through the respiratory chain, using ubiquinone as an electron acceptor. Part of the enzyme membrane arm which is embedded in the lipid bilayer and involved in proton translocation.</text>
</comment>
<protein>
    <recommendedName>
        <fullName evidence="3">NADH-ubiquinone oxidoreductase chain 4L</fullName>
    </recommendedName>
    <alternativeName>
        <fullName evidence="9">NADH dehydrogenase subunit 4L</fullName>
    </alternativeName>
</protein>
<keyword evidence="5" id="KW-1278">Translocase</keyword>
<keyword evidence="7" id="KW-0520">NAD</keyword>
<dbReference type="Gene3D" id="1.10.287.3510">
    <property type="match status" value="1"/>
</dbReference>
<evidence type="ECO:0000256" key="3">
    <source>
        <dbReference type="ARBA" id="ARBA00016612"/>
    </source>
</evidence>
<evidence type="ECO:0000256" key="5">
    <source>
        <dbReference type="ARBA" id="ARBA00022967"/>
    </source>
</evidence>
<dbReference type="EMBL" id="KU605633">
    <property type="protein sequence ID" value="ANB44369.1"/>
    <property type="molecule type" value="Genomic_DNA"/>
</dbReference>
<evidence type="ECO:0000256" key="2">
    <source>
        <dbReference type="ARBA" id="ARBA00010519"/>
    </source>
</evidence>
<evidence type="ECO:0000256" key="4">
    <source>
        <dbReference type="ARBA" id="ARBA00022692"/>
    </source>
</evidence>
<dbReference type="AlphaFoldDB" id="A0A160ED76"/>
<reference evidence="12" key="1">
    <citation type="submission" date="2016-01" db="EMBL/GenBank/DDBJ databases">
        <title>Tylosurus acus melanotus mitochondrial complete sequence.</title>
        <authorList>
            <person name="Zhang H."/>
            <person name="Zeng D."/>
            <person name="Xu Y."/>
        </authorList>
    </citation>
    <scope>NUCLEOTIDE SEQUENCE</scope>
    <source>
        <tissue evidence="12">Muscle</tissue>
    </source>
</reference>
<keyword evidence="12" id="KW-0496">Mitochondrion</keyword>
<comment type="catalytic activity">
    <reaction evidence="11">
        <text>a ubiquinone + NADH + 5 H(+)(in) = a ubiquinol + NAD(+) + 4 H(+)(out)</text>
        <dbReference type="Rhea" id="RHEA:29091"/>
        <dbReference type="Rhea" id="RHEA-COMP:9565"/>
        <dbReference type="Rhea" id="RHEA-COMP:9566"/>
        <dbReference type="ChEBI" id="CHEBI:15378"/>
        <dbReference type="ChEBI" id="CHEBI:16389"/>
        <dbReference type="ChEBI" id="CHEBI:17976"/>
        <dbReference type="ChEBI" id="CHEBI:57540"/>
        <dbReference type="ChEBI" id="CHEBI:57945"/>
        <dbReference type="EC" id="7.1.1.2"/>
    </reaction>
    <physiologicalReaction direction="left-to-right" evidence="11">
        <dbReference type="Rhea" id="RHEA:29092"/>
    </physiologicalReaction>
</comment>
<dbReference type="GO" id="GO:0008137">
    <property type="term" value="F:NADH dehydrogenase (ubiquinone) activity"/>
    <property type="evidence" value="ECO:0007669"/>
    <property type="project" value="UniProtKB-EC"/>
</dbReference>
<dbReference type="GO" id="GO:0016020">
    <property type="term" value="C:membrane"/>
    <property type="evidence" value="ECO:0007669"/>
    <property type="project" value="UniProtKB-SubCell"/>
</dbReference>
<evidence type="ECO:0000256" key="6">
    <source>
        <dbReference type="ARBA" id="ARBA00022989"/>
    </source>
</evidence>
<accession>A0A160ED76</accession>
<geneLocation type="mitochondrion" evidence="12"/>
<gene>
    <name evidence="12" type="primary">ND4L</name>
</gene>
<dbReference type="InterPro" id="IPR039428">
    <property type="entry name" value="NUOK/Mnh_C1-like"/>
</dbReference>
<name>A0A160ED76_9TELE</name>
<sequence length="98" mass="10933">MSPIQSSFSSMLFLGLSGLTLHRTDLLTALVCLDTMMLSVFIVLSFWLLQLVSTTISPCPMMQMALSAREVRPRVALLVVTASTQRTDLVEWLKQLQC</sequence>
<evidence type="ECO:0000256" key="8">
    <source>
        <dbReference type="ARBA" id="ARBA00023136"/>
    </source>
</evidence>
<evidence type="ECO:0000256" key="10">
    <source>
        <dbReference type="ARBA" id="ARBA00043911"/>
    </source>
</evidence>
<evidence type="ECO:0000256" key="11">
    <source>
        <dbReference type="ARBA" id="ARBA00048769"/>
    </source>
</evidence>
<evidence type="ECO:0000256" key="7">
    <source>
        <dbReference type="ARBA" id="ARBA00023027"/>
    </source>
</evidence>
<comment type="similarity">
    <text evidence="2">Belongs to the complex I subunit 4L family.</text>
</comment>
<dbReference type="Pfam" id="PF00420">
    <property type="entry name" value="Oxidored_q2"/>
    <property type="match status" value="1"/>
</dbReference>
<proteinExistence type="inferred from homology"/>
<organism evidence="12">
    <name type="scientific">Tylosurus melanotus</name>
    <dbReference type="NCBI Taxonomy" id="3053213"/>
    <lineage>
        <taxon>Eukaryota</taxon>
        <taxon>Metazoa</taxon>
        <taxon>Chordata</taxon>
        <taxon>Craniata</taxon>
        <taxon>Vertebrata</taxon>
        <taxon>Euteleostomi</taxon>
        <taxon>Actinopterygii</taxon>
        <taxon>Neopterygii</taxon>
        <taxon>Teleostei</taxon>
        <taxon>Neoteleostei</taxon>
        <taxon>Acanthomorphata</taxon>
        <taxon>Ovalentaria</taxon>
        <taxon>Atherinomorphae</taxon>
        <taxon>Beloniformes</taxon>
        <taxon>Belonidae</taxon>
        <taxon>Tylosurus</taxon>
    </lineage>
</organism>
<keyword evidence="4" id="KW-0812">Transmembrane</keyword>
<evidence type="ECO:0000256" key="1">
    <source>
        <dbReference type="ARBA" id="ARBA00004141"/>
    </source>
</evidence>
<keyword evidence="8" id="KW-0472">Membrane</keyword>
<comment type="subcellular location">
    <subcellularLocation>
        <location evidence="1">Membrane</location>
        <topology evidence="1">Multi-pass membrane protein</topology>
    </subcellularLocation>
</comment>
<evidence type="ECO:0000256" key="9">
    <source>
        <dbReference type="ARBA" id="ARBA00031586"/>
    </source>
</evidence>
<evidence type="ECO:0000313" key="12">
    <source>
        <dbReference type="EMBL" id="ANB44369.1"/>
    </source>
</evidence>